<dbReference type="OrthoDB" id="1751331at2759"/>
<feature type="domain" description="Replication factor A C-terminal" evidence="4">
    <location>
        <begin position="2"/>
        <end position="107"/>
    </location>
</feature>
<dbReference type="EMBL" id="JAGRRH010000024">
    <property type="protein sequence ID" value="KAG7343082.1"/>
    <property type="molecule type" value="Genomic_DNA"/>
</dbReference>
<keyword evidence="3" id="KW-0238">DNA-binding</keyword>
<sequence length="115" mass="13233">MCERCHGTYPNCTRKWIFSATVGDETASSWVGIFDEQAQQMLGVTADEALAQFENQDVYDGYFARALIMEWVFKCCRVKNEIVNDGQRLKVQVVRMDPVDFVSECREMMPALESF</sequence>
<dbReference type="Pfam" id="PF08646">
    <property type="entry name" value="Rep_fac-A_C"/>
    <property type="match status" value="1"/>
</dbReference>
<dbReference type="GO" id="GO:0003677">
    <property type="term" value="F:DNA binding"/>
    <property type="evidence" value="ECO:0007669"/>
    <property type="project" value="UniProtKB-KW"/>
</dbReference>
<gene>
    <name evidence="5" type="ORF">IV203_021027</name>
</gene>
<keyword evidence="2" id="KW-0862">Zinc</keyword>
<reference evidence="5" key="1">
    <citation type="journal article" date="2021" name="Sci. Rep.">
        <title>Diploid genomic architecture of Nitzschia inconspicua, an elite biomass production diatom.</title>
        <authorList>
            <person name="Oliver A."/>
            <person name="Podell S."/>
            <person name="Pinowska A."/>
            <person name="Traller J.C."/>
            <person name="Smith S.R."/>
            <person name="McClure R."/>
            <person name="Beliaev A."/>
            <person name="Bohutskyi P."/>
            <person name="Hill E.A."/>
            <person name="Rabines A."/>
            <person name="Zheng H."/>
            <person name="Allen L.Z."/>
            <person name="Kuo A."/>
            <person name="Grigoriev I.V."/>
            <person name="Allen A.E."/>
            <person name="Hazlebeck D."/>
            <person name="Allen E.E."/>
        </authorList>
    </citation>
    <scope>NUCLEOTIDE SEQUENCE</scope>
    <source>
        <strain evidence="5">Hildebrandi</strain>
    </source>
</reference>
<dbReference type="CDD" id="cd04476">
    <property type="entry name" value="RPA1_DBD_C"/>
    <property type="match status" value="1"/>
</dbReference>
<accession>A0A9K3KG57</accession>
<evidence type="ECO:0000259" key="4">
    <source>
        <dbReference type="Pfam" id="PF08646"/>
    </source>
</evidence>
<evidence type="ECO:0000313" key="6">
    <source>
        <dbReference type="Proteomes" id="UP000693970"/>
    </source>
</evidence>
<dbReference type="InterPro" id="IPR013955">
    <property type="entry name" value="Rep_factor-A_C"/>
</dbReference>
<evidence type="ECO:0000313" key="5">
    <source>
        <dbReference type="EMBL" id="KAG7343082.1"/>
    </source>
</evidence>
<comment type="caution">
    <text evidence="5">The sequence shown here is derived from an EMBL/GenBank/DDBJ whole genome shotgun (WGS) entry which is preliminary data.</text>
</comment>
<dbReference type="Proteomes" id="UP000693970">
    <property type="component" value="Unassembled WGS sequence"/>
</dbReference>
<keyword evidence="6" id="KW-1185">Reference proteome</keyword>
<name>A0A9K3KG57_9STRA</name>
<evidence type="ECO:0000256" key="1">
    <source>
        <dbReference type="ARBA" id="ARBA00022723"/>
    </source>
</evidence>
<dbReference type="GO" id="GO:0046872">
    <property type="term" value="F:metal ion binding"/>
    <property type="evidence" value="ECO:0007669"/>
    <property type="project" value="UniProtKB-KW"/>
</dbReference>
<evidence type="ECO:0000256" key="3">
    <source>
        <dbReference type="ARBA" id="ARBA00023125"/>
    </source>
</evidence>
<keyword evidence="1" id="KW-0479">Metal-binding</keyword>
<protein>
    <submittedName>
        <fullName evidence="5">Replication factor A</fullName>
    </submittedName>
</protein>
<reference evidence="5" key="2">
    <citation type="submission" date="2021-04" db="EMBL/GenBank/DDBJ databases">
        <authorList>
            <person name="Podell S."/>
        </authorList>
    </citation>
    <scope>NUCLEOTIDE SEQUENCE</scope>
    <source>
        <strain evidence="5">Hildebrandi</strain>
    </source>
</reference>
<dbReference type="InterPro" id="IPR047192">
    <property type="entry name" value="Euk_RPA1_DBD_C"/>
</dbReference>
<proteinExistence type="predicted"/>
<evidence type="ECO:0000256" key="2">
    <source>
        <dbReference type="ARBA" id="ARBA00022833"/>
    </source>
</evidence>
<organism evidence="5 6">
    <name type="scientific">Nitzschia inconspicua</name>
    <dbReference type="NCBI Taxonomy" id="303405"/>
    <lineage>
        <taxon>Eukaryota</taxon>
        <taxon>Sar</taxon>
        <taxon>Stramenopiles</taxon>
        <taxon>Ochrophyta</taxon>
        <taxon>Bacillariophyta</taxon>
        <taxon>Bacillariophyceae</taxon>
        <taxon>Bacillariophycidae</taxon>
        <taxon>Bacillariales</taxon>
        <taxon>Bacillariaceae</taxon>
        <taxon>Nitzschia</taxon>
    </lineage>
</organism>
<dbReference type="AlphaFoldDB" id="A0A9K3KG57"/>